<dbReference type="EMBL" id="CP010725">
    <property type="protein sequence ID" value="AUR00652.1"/>
    <property type="molecule type" value="Genomic_DNA"/>
</dbReference>
<dbReference type="InterPro" id="IPR000086">
    <property type="entry name" value="NUDIX_hydrolase_dom"/>
</dbReference>
<feature type="domain" description="Nudix hydrolase" evidence="4">
    <location>
        <begin position="31"/>
        <end position="160"/>
    </location>
</feature>
<evidence type="ECO:0000256" key="2">
    <source>
        <dbReference type="ARBA" id="ARBA00022801"/>
    </source>
</evidence>
<reference evidence="5 6" key="2">
    <citation type="journal article" date="2017" name="Genome Biol. Evol.">
        <title>Trajectories and Drivers of Genome Evolution in Surface-Associated Marine Phaeobacter.</title>
        <authorList>
            <person name="Freese H.M."/>
            <person name="Sikorski J."/>
            <person name="Bunk B."/>
            <person name="Scheuner C."/>
            <person name="Meier-Kolthoff J.P."/>
            <person name="Sproer C."/>
            <person name="Gram L."/>
            <person name="Overmann J."/>
        </authorList>
    </citation>
    <scope>NUCLEOTIDE SEQUENCE [LARGE SCALE GENOMIC DNA]</scope>
    <source>
        <strain evidence="5 6">P88</strain>
    </source>
</reference>
<evidence type="ECO:0000256" key="1">
    <source>
        <dbReference type="ARBA" id="ARBA00001946"/>
    </source>
</evidence>
<comment type="cofactor">
    <cofactor evidence="1">
        <name>Mg(2+)</name>
        <dbReference type="ChEBI" id="CHEBI:18420"/>
    </cofactor>
</comment>
<reference evidence="5 6" key="1">
    <citation type="journal article" date="2017" name="Front. Microbiol.">
        <title>Phaeobacter piscinae sp. nov., a species of the Roseobacter group and potential aquaculture probiont.</title>
        <authorList>
            <person name="Sonnenschein E.C."/>
            <person name="Phippen C.B.W."/>
            <person name="Nielsen K.F."/>
            <person name="Mateiu R.V."/>
            <person name="Melchiorsen J."/>
            <person name="Gram L."/>
            <person name="Overmann J."/>
            <person name="Freese H.M."/>
        </authorList>
    </citation>
    <scope>NUCLEOTIDE SEQUENCE [LARGE SCALE GENOMIC DNA]</scope>
    <source>
        <strain evidence="5 6">P88</strain>
    </source>
</reference>
<dbReference type="PANTHER" id="PTHR43736:SF1">
    <property type="entry name" value="DIHYDRONEOPTERIN TRIPHOSPHATE DIPHOSPHATASE"/>
    <property type="match status" value="1"/>
</dbReference>
<gene>
    <name evidence="5" type="ORF">PhaeoP88_03330</name>
</gene>
<dbReference type="SUPFAM" id="SSF55811">
    <property type="entry name" value="Nudix"/>
    <property type="match status" value="1"/>
</dbReference>
<dbReference type="InterPro" id="IPR020476">
    <property type="entry name" value="Nudix_hydrolase"/>
</dbReference>
<evidence type="ECO:0000259" key="4">
    <source>
        <dbReference type="PROSITE" id="PS51462"/>
    </source>
</evidence>
<name>A0A2I7KRQ6_9RHOB</name>
<dbReference type="CDD" id="cd04682">
    <property type="entry name" value="NUDIX_Hydrolase"/>
    <property type="match status" value="1"/>
</dbReference>
<accession>A0A2I7KRQ6</accession>
<dbReference type="InterPro" id="IPR015797">
    <property type="entry name" value="NUDIX_hydrolase-like_dom_sf"/>
</dbReference>
<evidence type="ECO:0000256" key="3">
    <source>
        <dbReference type="RuleBase" id="RU003476"/>
    </source>
</evidence>
<dbReference type="EC" id="3.6.1.-" evidence="5"/>
<comment type="similarity">
    <text evidence="3">Belongs to the Nudix hydrolase family.</text>
</comment>
<proteinExistence type="inferred from homology"/>
<dbReference type="PROSITE" id="PS00893">
    <property type="entry name" value="NUDIX_BOX"/>
    <property type="match status" value="1"/>
</dbReference>
<organism evidence="5 6">
    <name type="scientific">Phaeobacter inhibens</name>
    <dbReference type="NCBI Taxonomy" id="221822"/>
    <lineage>
        <taxon>Bacteria</taxon>
        <taxon>Pseudomonadati</taxon>
        <taxon>Pseudomonadota</taxon>
        <taxon>Alphaproteobacteria</taxon>
        <taxon>Rhodobacterales</taxon>
        <taxon>Roseobacteraceae</taxon>
        <taxon>Phaeobacter</taxon>
    </lineage>
</organism>
<evidence type="ECO:0000313" key="6">
    <source>
        <dbReference type="Proteomes" id="UP000236447"/>
    </source>
</evidence>
<sequence length="168" mass="18874">MRESHGAAGAHRVASATEIVFRRSDMVRAGMTFNGAKLALFIGDRLLVIERDAYPDIPYPGHWDFPGGGREGAETPETCALRETEEEVGLLVQETDLVWRRSYARPNGVVWFFAAHLPAKRERDIRLGDEGQSWALVRPEWYIAHDLAVPHFADYLQAYLSHRGTIGA</sequence>
<protein>
    <submittedName>
        <fullName evidence="5">ADP-ribose pyrophosphatase</fullName>
        <ecNumber evidence="5">3.6.1.-</ecNumber>
    </submittedName>
</protein>
<evidence type="ECO:0000313" key="5">
    <source>
        <dbReference type="EMBL" id="AUR00652.1"/>
    </source>
</evidence>
<dbReference type="GO" id="GO:0016787">
    <property type="term" value="F:hydrolase activity"/>
    <property type="evidence" value="ECO:0007669"/>
    <property type="project" value="UniProtKB-KW"/>
</dbReference>
<keyword evidence="2 3" id="KW-0378">Hydrolase</keyword>
<dbReference type="InterPro" id="IPR020084">
    <property type="entry name" value="NUDIX_hydrolase_CS"/>
</dbReference>
<dbReference type="Gene3D" id="3.90.79.10">
    <property type="entry name" value="Nucleoside Triphosphate Pyrophosphohydrolase"/>
    <property type="match status" value="1"/>
</dbReference>
<dbReference type="Proteomes" id="UP000236447">
    <property type="component" value="Chromosome"/>
</dbReference>
<dbReference type="PANTHER" id="PTHR43736">
    <property type="entry name" value="ADP-RIBOSE PYROPHOSPHATASE"/>
    <property type="match status" value="1"/>
</dbReference>
<dbReference type="AlphaFoldDB" id="A0A2I7KRQ6"/>
<dbReference type="PRINTS" id="PR00502">
    <property type="entry name" value="NUDIXFAMILY"/>
</dbReference>
<dbReference type="PROSITE" id="PS51462">
    <property type="entry name" value="NUDIX"/>
    <property type="match status" value="1"/>
</dbReference>
<dbReference type="Pfam" id="PF00293">
    <property type="entry name" value="NUDIX"/>
    <property type="match status" value="1"/>
</dbReference>